<dbReference type="EMBL" id="FQZP01000059">
    <property type="protein sequence ID" value="SHJ48227.1"/>
    <property type="molecule type" value="Genomic_DNA"/>
</dbReference>
<gene>
    <name evidence="2" type="ORF">SAMN05444373_105918</name>
</gene>
<evidence type="ECO:0000256" key="1">
    <source>
        <dbReference type="SAM" id="MobiDB-lite"/>
    </source>
</evidence>
<dbReference type="RefSeq" id="WP_149679529.1">
    <property type="nucleotide sequence ID" value="NZ_DAONMB010000009.1"/>
</dbReference>
<dbReference type="Proteomes" id="UP000324781">
    <property type="component" value="Unassembled WGS sequence"/>
</dbReference>
<reference evidence="2 3" key="1">
    <citation type="submission" date="2016-11" db="EMBL/GenBank/DDBJ databases">
        <authorList>
            <person name="Varghese N."/>
            <person name="Submissions S."/>
        </authorList>
    </citation>
    <scope>NUCLEOTIDE SEQUENCE [LARGE SCALE GENOMIC DNA]</scope>
    <source>
        <strain evidence="2 3">DSM 19027</strain>
    </source>
</reference>
<keyword evidence="3" id="KW-1185">Reference proteome</keyword>
<feature type="region of interest" description="Disordered" evidence="1">
    <location>
        <begin position="1"/>
        <end position="53"/>
    </location>
</feature>
<protein>
    <submittedName>
        <fullName evidence="2">Uncharacterized protein</fullName>
    </submittedName>
</protein>
<evidence type="ECO:0000313" key="2">
    <source>
        <dbReference type="EMBL" id="SHJ48227.1"/>
    </source>
</evidence>
<dbReference type="AlphaFoldDB" id="A0A1M6JNC9"/>
<proteinExistence type="predicted"/>
<organism evidence="2 3">
    <name type="scientific">Thermoclostridium caenicola</name>
    <dbReference type="NCBI Taxonomy" id="659425"/>
    <lineage>
        <taxon>Bacteria</taxon>
        <taxon>Bacillati</taxon>
        <taxon>Bacillota</taxon>
        <taxon>Clostridia</taxon>
        <taxon>Eubacteriales</taxon>
        <taxon>Oscillospiraceae</taxon>
        <taxon>Thermoclostridium</taxon>
    </lineage>
</organism>
<evidence type="ECO:0000313" key="3">
    <source>
        <dbReference type="Proteomes" id="UP000324781"/>
    </source>
</evidence>
<sequence>MAAAETGELEKYRSYIQKRRFSPPEDSGDENLSGSSLPRFVQDEPATRQESQVPWWEKEAYTLLDQDELIKPPQEYPKPAPPSGGRESLSEARPASRGRNLDLYRKLYARRGHRNLPYASPYRSHSGYQAQVEDNRATLMAIKLIKQCLACFAILGIIVLMQGRADMQGALDVVRKHVVETHIDPQSLYEDVKTVFSQLVQTLGGSP</sequence>
<accession>A0A1M6JNC9</accession>
<feature type="region of interest" description="Disordered" evidence="1">
    <location>
        <begin position="71"/>
        <end position="97"/>
    </location>
</feature>
<name>A0A1M6JNC9_9FIRM</name>